<dbReference type="InterPro" id="IPR003646">
    <property type="entry name" value="SH3-like_bac-type"/>
</dbReference>
<reference evidence="3 4" key="1">
    <citation type="journal article" date="2014" name="Int. J. Syst. Evol. Microbiol.">
        <title>Complete genome sequence of Corynebacterium casei LMG S-19264T (=DSM 44701T), isolated from a smear-ripened cheese.</title>
        <authorList>
            <consortium name="US DOE Joint Genome Institute (JGI-PGF)"/>
            <person name="Walter F."/>
            <person name="Albersmeier A."/>
            <person name="Kalinowski J."/>
            <person name="Ruckert C."/>
        </authorList>
    </citation>
    <scope>NUCLEOTIDE SEQUENCE [LARGE SCALE GENOMIC DNA]</scope>
    <source>
        <strain evidence="3 4">CGMCC 1.7029</strain>
    </source>
</reference>
<gene>
    <name evidence="3" type="ORF">GCM10010991_27030</name>
</gene>
<sequence length="175" mass="18893">MLRLLLTLCFSLFLVMLIGGRDHGQLRPGLLSAQQNRMATAAAPQPTSPPPALTPVQTSVEPAIEPDLRKAAFTRPLPEDRLPLSLPLVHPDSSPPEVRVVASPLTETLDGQEIRFIRARSVNVREGPSTQTDVIGQLAQGEAILVLWTEDNGWAHVLVEGDGIAGYVKSDLLTP</sequence>
<evidence type="ECO:0000313" key="3">
    <source>
        <dbReference type="EMBL" id="GGO35182.1"/>
    </source>
</evidence>
<evidence type="ECO:0000259" key="2">
    <source>
        <dbReference type="PROSITE" id="PS51781"/>
    </source>
</evidence>
<accession>A0A918DE23</accession>
<protein>
    <submittedName>
        <fullName evidence="3">Peptide-binding protein</fullName>
    </submittedName>
</protein>
<feature type="domain" description="SH3b" evidence="2">
    <location>
        <begin position="112"/>
        <end position="175"/>
    </location>
</feature>
<feature type="region of interest" description="Disordered" evidence="1">
    <location>
        <begin position="37"/>
        <end position="57"/>
    </location>
</feature>
<organism evidence="3 4">
    <name type="scientific">Gemmobacter aquaticus</name>
    <dbReference type="NCBI Taxonomy" id="490185"/>
    <lineage>
        <taxon>Bacteria</taxon>
        <taxon>Pseudomonadati</taxon>
        <taxon>Pseudomonadota</taxon>
        <taxon>Alphaproteobacteria</taxon>
        <taxon>Rhodobacterales</taxon>
        <taxon>Paracoccaceae</taxon>
        <taxon>Gemmobacter</taxon>
    </lineage>
</organism>
<dbReference type="AlphaFoldDB" id="A0A918DE23"/>
<keyword evidence="4" id="KW-1185">Reference proteome</keyword>
<dbReference type="EMBL" id="BMLP01000006">
    <property type="protein sequence ID" value="GGO35182.1"/>
    <property type="molecule type" value="Genomic_DNA"/>
</dbReference>
<comment type="caution">
    <text evidence="3">The sequence shown here is derived from an EMBL/GenBank/DDBJ whole genome shotgun (WGS) entry which is preliminary data.</text>
</comment>
<dbReference type="PROSITE" id="PS51781">
    <property type="entry name" value="SH3B"/>
    <property type="match status" value="1"/>
</dbReference>
<dbReference type="SMART" id="SM00287">
    <property type="entry name" value="SH3b"/>
    <property type="match status" value="1"/>
</dbReference>
<evidence type="ECO:0000313" key="4">
    <source>
        <dbReference type="Proteomes" id="UP000598196"/>
    </source>
</evidence>
<proteinExistence type="predicted"/>
<name>A0A918DE23_9RHOB</name>
<evidence type="ECO:0000256" key="1">
    <source>
        <dbReference type="SAM" id="MobiDB-lite"/>
    </source>
</evidence>
<dbReference type="Pfam" id="PF08239">
    <property type="entry name" value="SH3_3"/>
    <property type="match status" value="1"/>
</dbReference>
<dbReference type="Gene3D" id="2.30.30.40">
    <property type="entry name" value="SH3 Domains"/>
    <property type="match status" value="1"/>
</dbReference>
<dbReference type="Proteomes" id="UP000598196">
    <property type="component" value="Unassembled WGS sequence"/>
</dbReference>